<feature type="domain" description="B12-binding" evidence="6">
    <location>
        <begin position="26"/>
        <end position="167"/>
    </location>
</feature>
<dbReference type="PROSITE" id="PS51332">
    <property type="entry name" value="B12_BINDING"/>
    <property type="match status" value="1"/>
</dbReference>
<dbReference type="PANTHER" id="PTHR43409">
    <property type="entry name" value="ANAEROBIC MAGNESIUM-PROTOPORPHYRIN IX MONOMETHYL ESTER CYCLASE-RELATED"/>
    <property type="match status" value="1"/>
</dbReference>
<dbReference type="InterPro" id="IPR006638">
    <property type="entry name" value="Elp3/MiaA/NifB-like_rSAM"/>
</dbReference>
<gene>
    <name evidence="7" type="ORF">HKD39_17450</name>
</gene>
<accession>A0A849ACK2</accession>
<proteinExistence type="predicted"/>
<dbReference type="AlphaFoldDB" id="A0A849ACK2"/>
<comment type="caution">
    <text evidence="7">The sequence shown here is derived from an EMBL/GenBank/DDBJ whole genome shotgun (WGS) entry which is preliminary data.</text>
</comment>
<dbReference type="SUPFAM" id="SSF102114">
    <property type="entry name" value="Radical SAM enzymes"/>
    <property type="match status" value="1"/>
</dbReference>
<dbReference type="InterPro" id="IPR051198">
    <property type="entry name" value="BchE-like"/>
</dbReference>
<keyword evidence="8" id="KW-1185">Reference proteome</keyword>
<dbReference type="Gene3D" id="3.80.30.20">
    <property type="entry name" value="tm_1862 like domain"/>
    <property type="match status" value="1"/>
</dbReference>
<keyword evidence="2" id="KW-0949">S-adenosyl-L-methionine</keyword>
<evidence type="ECO:0000313" key="7">
    <source>
        <dbReference type="EMBL" id="NNG37453.1"/>
    </source>
</evidence>
<reference evidence="7 8" key="1">
    <citation type="submission" date="2020-05" db="EMBL/GenBank/DDBJ databases">
        <title>Nakamurella sp. DB0629 isolated from air conditioner.</title>
        <authorList>
            <person name="Kim D.H."/>
            <person name="Kim D.-U."/>
        </authorList>
    </citation>
    <scope>NUCLEOTIDE SEQUENCE [LARGE SCALE GENOMIC DNA]</scope>
    <source>
        <strain evidence="7 8">DB0629</strain>
    </source>
</reference>
<protein>
    <submittedName>
        <fullName evidence="7">Radical SAM protein</fullName>
    </submittedName>
</protein>
<dbReference type="SFLD" id="SFLDG01123">
    <property type="entry name" value="methyltransferase_(Class_B)"/>
    <property type="match status" value="1"/>
</dbReference>
<keyword evidence="3" id="KW-0479">Metal-binding</keyword>
<dbReference type="GO" id="GO:0046872">
    <property type="term" value="F:metal ion binding"/>
    <property type="evidence" value="ECO:0007669"/>
    <property type="project" value="UniProtKB-KW"/>
</dbReference>
<dbReference type="SMART" id="SM00729">
    <property type="entry name" value="Elp3"/>
    <property type="match status" value="1"/>
</dbReference>
<organism evidence="7 8">
    <name type="scientific">Nakamurella aerolata</name>
    <dbReference type="NCBI Taxonomy" id="1656892"/>
    <lineage>
        <taxon>Bacteria</taxon>
        <taxon>Bacillati</taxon>
        <taxon>Actinomycetota</taxon>
        <taxon>Actinomycetes</taxon>
        <taxon>Nakamurellales</taxon>
        <taxon>Nakamurellaceae</taxon>
        <taxon>Nakamurella</taxon>
    </lineage>
</organism>
<evidence type="ECO:0000256" key="1">
    <source>
        <dbReference type="ARBA" id="ARBA00001966"/>
    </source>
</evidence>
<comment type="cofactor">
    <cofactor evidence="1">
        <name>[4Fe-4S] cluster</name>
        <dbReference type="ChEBI" id="CHEBI:49883"/>
    </cofactor>
</comment>
<evidence type="ECO:0000313" key="8">
    <source>
        <dbReference type="Proteomes" id="UP000562984"/>
    </source>
</evidence>
<evidence type="ECO:0000256" key="5">
    <source>
        <dbReference type="ARBA" id="ARBA00023014"/>
    </source>
</evidence>
<dbReference type="InterPro" id="IPR007197">
    <property type="entry name" value="rSAM"/>
</dbReference>
<dbReference type="Proteomes" id="UP000562984">
    <property type="component" value="Unassembled WGS sequence"/>
</dbReference>
<keyword evidence="4" id="KW-0408">Iron</keyword>
<dbReference type="InterPro" id="IPR058240">
    <property type="entry name" value="rSAM_sf"/>
</dbReference>
<evidence type="ECO:0000256" key="4">
    <source>
        <dbReference type="ARBA" id="ARBA00023004"/>
    </source>
</evidence>
<dbReference type="InterPro" id="IPR034466">
    <property type="entry name" value="Methyltransferase_Class_B"/>
</dbReference>
<sequence>MAAVQLGQPWTRRTAAVTLPERTRHEVHLVEMTMLEEHNYSAILGYLHAVIRTDPALDAALDVHKHIEPTADTLVEDGYRRVLQSMRDPSVVAFTVYFWNRPQAVELARRVKERFPRCLIVFGGNDVTNQQQALFEQAPWTDVLVHGEGELRFREVLHAALLDNGELADIGGISYRDVDGQVATTPDGGRIVDLDDVPSPILTDVYSDEALAHTRLIIYETNRGCPYSCAFCFWGGATKSKVRQFSLERIEAELDRIVRLARPGTSLFVADANFGILGRDLQIAEMFVRLCQKYGKQLTFMTNWAKNSSSKVVEIATVLHRHRMAGAITLSAQSFDQQTLDIAHRSNIKLDRYRKLQVEFRERGIPTYTDLIWGLPGEPLPVHLDGVEEVLQAGGCPVVYPLVLLNNTEYASDTFGKLHPLTARHMPCDISDPSLVADVVVGHPQMSFDGWVRGMRMFAATSLWVKAAMRCTLLYLSAISGVRIVDMVSTLMDHTDQVGLASCPELSAVQRHHEQSLRHPFSIDYQPIDAILGDRKSVLEELHYQAEMYLVMDDAERHRAILKEATQLLVDTFDLAGTDGIGDLPGLHSLDVVGGTMWRAGNSTRPLTGMFAVSGRALNILRDFAVLPEWDYDPSAPVVSGRSTARPDRVGYWNTAYAMSLLRGARRLHFDADTRIIFGRAEAVA</sequence>
<dbReference type="GO" id="GO:0031419">
    <property type="term" value="F:cobalamin binding"/>
    <property type="evidence" value="ECO:0007669"/>
    <property type="project" value="InterPro"/>
</dbReference>
<dbReference type="InterPro" id="IPR023404">
    <property type="entry name" value="rSAM_horseshoe"/>
</dbReference>
<name>A0A849ACK2_9ACTN</name>
<dbReference type="SFLD" id="SFLDS00029">
    <property type="entry name" value="Radical_SAM"/>
    <property type="match status" value="1"/>
</dbReference>
<dbReference type="CDD" id="cd02068">
    <property type="entry name" value="radical_SAM_B12_BD"/>
    <property type="match status" value="1"/>
</dbReference>
<dbReference type="GO" id="GO:0005829">
    <property type="term" value="C:cytosol"/>
    <property type="evidence" value="ECO:0007669"/>
    <property type="project" value="TreeGrafter"/>
</dbReference>
<evidence type="ECO:0000259" key="6">
    <source>
        <dbReference type="PROSITE" id="PS51332"/>
    </source>
</evidence>
<dbReference type="Gene3D" id="3.40.50.280">
    <property type="entry name" value="Cobalamin-binding domain"/>
    <property type="match status" value="1"/>
</dbReference>
<keyword evidence="5" id="KW-0411">Iron-sulfur</keyword>
<dbReference type="GO" id="GO:0003824">
    <property type="term" value="F:catalytic activity"/>
    <property type="evidence" value="ECO:0007669"/>
    <property type="project" value="InterPro"/>
</dbReference>
<dbReference type="SFLD" id="SFLDG01082">
    <property type="entry name" value="B12-binding_domain_containing"/>
    <property type="match status" value="1"/>
</dbReference>
<evidence type="ECO:0000256" key="2">
    <source>
        <dbReference type="ARBA" id="ARBA00022691"/>
    </source>
</evidence>
<dbReference type="Pfam" id="PF04055">
    <property type="entry name" value="Radical_SAM"/>
    <property type="match status" value="1"/>
</dbReference>
<evidence type="ECO:0000256" key="3">
    <source>
        <dbReference type="ARBA" id="ARBA00022723"/>
    </source>
</evidence>
<dbReference type="EMBL" id="JABEND010000013">
    <property type="protein sequence ID" value="NNG37453.1"/>
    <property type="molecule type" value="Genomic_DNA"/>
</dbReference>
<dbReference type="RefSeq" id="WP_171201146.1">
    <property type="nucleotide sequence ID" value="NZ_JABEND010000013.1"/>
</dbReference>
<dbReference type="PANTHER" id="PTHR43409:SF16">
    <property type="entry name" value="SLR0320 PROTEIN"/>
    <property type="match status" value="1"/>
</dbReference>
<dbReference type="InterPro" id="IPR006158">
    <property type="entry name" value="Cobalamin-bd"/>
</dbReference>
<dbReference type="GO" id="GO:0051539">
    <property type="term" value="F:4 iron, 4 sulfur cluster binding"/>
    <property type="evidence" value="ECO:0007669"/>
    <property type="project" value="UniProtKB-KW"/>
</dbReference>